<gene>
    <name evidence="2" type="ORF">LKD37_04715</name>
</gene>
<feature type="transmembrane region" description="Helical" evidence="1">
    <location>
        <begin position="253"/>
        <end position="272"/>
    </location>
</feature>
<feature type="transmembrane region" description="Helical" evidence="1">
    <location>
        <begin position="114"/>
        <end position="133"/>
    </location>
</feature>
<protein>
    <recommendedName>
        <fullName evidence="4">ABC-2 family transporter protein</fullName>
    </recommendedName>
</protein>
<keyword evidence="1" id="KW-0472">Membrane</keyword>
<feature type="transmembrane region" description="Helical" evidence="1">
    <location>
        <begin position="177"/>
        <end position="199"/>
    </location>
</feature>
<keyword evidence="1" id="KW-0812">Transmembrane</keyword>
<dbReference type="AlphaFoldDB" id="A0AAE3DDU9"/>
<proteinExistence type="predicted"/>
<evidence type="ECO:0008006" key="4">
    <source>
        <dbReference type="Google" id="ProtNLM"/>
    </source>
</evidence>
<organism evidence="2 3">
    <name type="scientific">Brotocaccenecus cirricatena</name>
    <dbReference type="NCBI Taxonomy" id="3064195"/>
    <lineage>
        <taxon>Bacteria</taxon>
        <taxon>Bacillati</taxon>
        <taxon>Bacillota</taxon>
        <taxon>Clostridia</taxon>
        <taxon>Eubacteriales</taxon>
        <taxon>Oscillospiraceae</taxon>
        <taxon>Brotocaccenecus</taxon>
    </lineage>
</organism>
<reference evidence="2" key="1">
    <citation type="submission" date="2021-10" db="EMBL/GenBank/DDBJ databases">
        <title>Anaerobic single-cell dispensing facilitates the cultivation of human gut bacteria.</title>
        <authorList>
            <person name="Afrizal A."/>
        </authorList>
    </citation>
    <scope>NUCLEOTIDE SEQUENCE</scope>
    <source>
        <strain evidence="2">CLA-AA-H272</strain>
    </source>
</reference>
<feature type="transmembrane region" description="Helical" evidence="1">
    <location>
        <begin position="60"/>
        <end position="93"/>
    </location>
</feature>
<sequence>MGNCIRTEMWKAFHNKMMRSALLIGFILVIADLVQTAITVSDLGASYAHSPGGYDGCSLFVNWIGVNGVTVGAVVFYAVWPFLAAMPYGWSLYEDNRSHMTNNILTRVPYSQYLTAKMAAVFVSGGIAIALPVTTDLFASAMVCPACIPRVALPITGFCSGTAFLAKLYYTHPWLHAIIWCVIEFFWGGVAASLCIIVGHKVKHRFFVTATPLLLFLLLDFITPMLADAMNWYIELSPLRLCNLASTNPSPTWIILAELILLTFVSVLTGIYRKYRHEVL</sequence>
<keyword evidence="3" id="KW-1185">Reference proteome</keyword>
<keyword evidence="1" id="KW-1133">Transmembrane helix</keyword>
<comment type="caution">
    <text evidence="2">The sequence shown here is derived from an EMBL/GenBank/DDBJ whole genome shotgun (WGS) entry which is preliminary data.</text>
</comment>
<evidence type="ECO:0000313" key="3">
    <source>
        <dbReference type="Proteomes" id="UP001199319"/>
    </source>
</evidence>
<accession>A0AAE3DDU9</accession>
<name>A0AAE3DDU9_9FIRM</name>
<feature type="transmembrane region" description="Helical" evidence="1">
    <location>
        <begin position="206"/>
        <end position="227"/>
    </location>
</feature>
<dbReference type="Proteomes" id="UP001199319">
    <property type="component" value="Unassembled WGS sequence"/>
</dbReference>
<evidence type="ECO:0000256" key="1">
    <source>
        <dbReference type="SAM" id="Phobius"/>
    </source>
</evidence>
<dbReference type="RefSeq" id="WP_349048768.1">
    <property type="nucleotide sequence ID" value="NZ_JBBNJF010000223.1"/>
</dbReference>
<dbReference type="EMBL" id="JAJEPW010000009">
    <property type="protein sequence ID" value="MCC2128825.1"/>
    <property type="molecule type" value="Genomic_DNA"/>
</dbReference>
<evidence type="ECO:0000313" key="2">
    <source>
        <dbReference type="EMBL" id="MCC2128825.1"/>
    </source>
</evidence>